<evidence type="ECO:0000313" key="3">
    <source>
        <dbReference type="Proteomes" id="UP000267251"/>
    </source>
</evidence>
<organism evidence="2 3">
    <name type="scientific">Piptocephalis cylindrospora</name>
    <dbReference type="NCBI Taxonomy" id="1907219"/>
    <lineage>
        <taxon>Eukaryota</taxon>
        <taxon>Fungi</taxon>
        <taxon>Fungi incertae sedis</taxon>
        <taxon>Zoopagomycota</taxon>
        <taxon>Zoopagomycotina</taxon>
        <taxon>Zoopagomycetes</taxon>
        <taxon>Zoopagales</taxon>
        <taxon>Piptocephalidaceae</taxon>
        <taxon>Piptocephalis</taxon>
    </lineage>
</organism>
<evidence type="ECO:0000256" key="1">
    <source>
        <dbReference type="SAM" id="MobiDB-lite"/>
    </source>
</evidence>
<dbReference type="EMBL" id="KZ988154">
    <property type="protein sequence ID" value="RKP12943.1"/>
    <property type="molecule type" value="Genomic_DNA"/>
</dbReference>
<feature type="region of interest" description="Disordered" evidence="1">
    <location>
        <begin position="119"/>
        <end position="214"/>
    </location>
</feature>
<dbReference type="GO" id="GO:0005634">
    <property type="term" value="C:nucleus"/>
    <property type="evidence" value="ECO:0007669"/>
    <property type="project" value="InterPro"/>
</dbReference>
<dbReference type="InterPro" id="IPR003888">
    <property type="entry name" value="FYrich_N"/>
</dbReference>
<feature type="compositionally biased region" description="Polar residues" evidence="1">
    <location>
        <begin position="1"/>
        <end position="23"/>
    </location>
</feature>
<proteinExistence type="predicted"/>
<keyword evidence="3" id="KW-1185">Reference proteome</keyword>
<evidence type="ECO:0000313" key="2">
    <source>
        <dbReference type="EMBL" id="RKP12943.1"/>
    </source>
</evidence>
<feature type="compositionally biased region" description="Pro residues" evidence="1">
    <location>
        <begin position="201"/>
        <end position="214"/>
    </location>
</feature>
<feature type="compositionally biased region" description="Basic and acidic residues" evidence="1">
    <location>
        <begin position="171"/>
        <end position="188"/>
    </location>
</feature>
<dbReference type="OrthoDB" id="285793at2759"/>
<dbReference type="Gene3D" id="3.30.160.360">
    <property type="match status" value="1"/>
</dbReference>
<name>A0A4P9Y2E3_9FUNG</name>
<feature type="region of interest" description="Disordered" evidence="1">
    <location>
        <begin position="252"/>
        <end position="340"/>
    </location>
</feature>
<dbReference type="Proteomes" id="UP000267251">
    <property type="component" value="Unassembled WGS sequence"/>
</dbReference>
<sequence length="433" mass="48386">MSTNIPSPSTSAMSPSNIPTSTPGPDLAVDLAPSVRYRNLHRKYERLIKENVQLSEQLEIHVRLTRQEREGKRSLQDRLPRSRRSDSRQYQYPVTDPIIPEDGEDTQATDVTMALDESMHQDSDAWDSEDPLPPPPPIKRRRYFPPRMEIPSTPPHFSSSSSSSKEIIPSQEEKTPEKEDKDKPREPRSFIPIEFHRPNLVLPPPPNNWSLPPPPPAVTRIETLGRYVPEDIIFSEEEEDEEDEVMEAMAKEEEKAVTNGRPLPGEEAIGGSMIEGAPGPSLVDISKGLAPPSPKRAPGEGGRKSSSKNGPSPKKKGKGQDQDSELSSSTIPVNVFPTAKPRRMNKVITHTRRVPRIKRDSSGKPILPLKVGILRLISVGTIMADRPEFHNERYIWPVGYKVSRPFASLIHKDRDTTVTCTVLDGGNGPRFML</sequence>
<feature type="compositionally biased region" description="Basic and acidic residues" evidence="1">
    <location>
        <begin position="69"/>
        <end position="87"/>
    </location>
</feature>
<accession>A0A4P9Y2E3</accession>
<feature type="region of interest" description="Disordered" evidence="1">
    <location>
        <begin position="69"/>
        <end position="105"/>
    </location>
</feature>
<gene>
    <name evidence="2" type="ORF">BJ684DRAFT_20536</name>
</gene>
<feature type="non-terminal residue" evidence="2">
    <location>
        <position position="433"/>
    </location>
</feature>
<protein>
    <submittedName>
        <fullName evidence="2">Uncharacterized protein</fullName>
    </submittedName>
</protein>
<dbReference type="AlphaFoldDB" id="A0A4P9Y2E3"/>
<reference evidence="3" key="1">
    <citation type="journal article" date="2018" name="Nat. Microbiol.">
        <title>Leveraging single-cell genomics to expand the fungal tree of life.</title>
        <authorList>
            <person name="Ahrendt S.R."/>
            <person name="Quandt C.A."/>
            <person name="Ciobanu D."/>
            <person name="Clum A."/>
            <person name="Salamov A."/>
            <person name="Andreopoulos B."/>
            <person name="Cheng J.F."/>
            <person name="Woyke T."/>
            <person name="Pelin A."/>
            <person name="Henrissat B."/>
            <person name="Reynolds N.K."/>
            <person name="Benny G.L."/>
            <person name="Smith M.E."/>
            <person name="James T.Y."/>
            <person name="Grigoriev I.V."/>
        </authorList>
    </citation>
    <scope>NUCLEOTIDE SEQUENCE [LARGE SCALE GENOMIC DNA]</scope>
</reference>
<feature type="region of interest" description="Disordered" evidence="1">
    <location>
        <begin position="1"/>
        <end position="29"/>
    </location>
</feature>
<dbReference type="Pfam" id="PF05964">
    <property type="entry name" value="FYRN"/>
    <property type="match status" value="1"/>
</dbReference>
<dbReference type="SMART" id="SM00541">
    <property type="entry name" value="FYRN"/>
    <property type="match status" value="1"/>
</dbReference>
<dbReference type="PROSITE" id="PS51542">
    <property type="entry name" value="FYRN"/>
    <property type="match status" value="1"/>
</dbReference>